<keyword evidence="1" id="KW-0812">Transmembrane</keyword>
<feature type="transmembrane region" description="Helical" evidence="1">
    <location>
        <begin position="28"/>
        <end position="47"/>
    </location>
</feature>
<feature type="transmembrane region" description="Helical" evidence="1">
    <location>
        <begin position="5"/>
        <end position="22"/>
    </location>
</feature>
<comment type="caution">
    <text evidence="2">The sequence shown here is derived from an EMBL/GenBank/DDBJ whole genome shotgun (WGS) entry which is preliminary data.</text>
</comment>
<evidence type="ECO:0000313" key="2">
    <source>
        <dbReference type="EMBL" id="MBC5582222.1"/>
    </source>
</evidence>
<keyword evidence="1" id="KW-1133">Transmembrane helix</keyword>
<proteinExistence type="predicted"/>
<dbReference type="EMBL" id="JACONZ010000004">
    <property type="protein sequence ID" value="MBC5582222.1"/>
    <property type="molecule type" value="Genomic_DNA"/>
</dbReference>
<organism evidence="2 3">
    <name type="scientific">Anaerofilum hominis</name>
    <dbReference type="NCBI Taxonomy" id="2763016"/>
    <lineage>
        <taxon>Bacteria</taxon>
        <taxon>Bacillati</taxon>
        <taxon>Bacillota</taxon>
        <taxon>Clostridia</taxon>
        <taxon>Eubacteriales</taxon>
        <taxon>Oscillospiraceae</taxon>
        <taxon>Anaerofilum</taxon>
    </lineage>
</organism>
<keyword evidence="3" id="KW-1185">Reference proteome</keyword>
<evidence type="ECO:0000256" key="1">
    <source>
        <dbReference type="SAM" id="Phobius"/>
    </source>
</evidence>
<name>A0A923IB45_9FIRM</name>
<dbReference type="AlphaFoldDB" id="A0A923IB45"/>
<reference evidence="2" key="1">
    <citation type="submission" date="2020-08" db="EMBL/GenBank/DDBJ databases">
        <title>Genome public.</title>
        <authorList>
            <person name="Liu C."/>
            <person name="Sun Q."/>
        </authorList>
    </citation>
    <scope>NUCLEOTIDE SEQUENCE</scope>
    <source>
        <strain evidence="2">BX8</strain>
    </source>
</reference>
<gene>
    <name evidence="2" type="ORF">H8S23_11955</name>
</gene>
<accession>A0A923IB45</accession>
<protein>
    <submittedName>
        <fullName evidence="2">Uncharacterized protein</fullName>
    </submittedName>
</protein>
<dbReference type="Proteomes" id="UP000659630">
    <property type="component" value="Unassembled WGS sequence"/>
</dbReference>
<dbReference type="RefSeq" id="WP_186888565.1">
    <property type="nucleotide sequence ID" value="NZ_JACONZ010000004.1"/>
</dbReference>
<keyword evidence="1" id="KW-0472">Membrane</keyword>
<evidence type="ECO:0000313" key="3">
    <source>
        <dbReference type="Proteomes" id="UP000659630"/>
    </source>
</evidence>
<sequence>MKKVFYLSCSALWMLLLMVQHYRGQSFLLEDLVLVVSIMVFLGLFAVEYAKGKERKAPPCEPRIMIPKKP</sequence>